<sequence length="657" mass="69428">MASRCRICVATGVDGLAMPGADVCEAHQPYSTASEGFTTGLTQSLDELAMGNPAQTAAVAAPPGLGDSAATGGPLRAAGAPPAVPPLGRVIWLPSTFLSDLVETAILHHFDVIQAASMLNGGSVGLAPKDMQAGWDAVVSALRSLAFDPDAVDEWHCLGIIPASGPKPSELLIEQRYVIAATLVSLSSCSSWSEADKALADAFQERLEKAREACLAMLPGGLVCWAPSDASTLGRLRESYMQHAAEDPRPRTLRLLVPLDTLPGSSSATSILDLWTHPLLHDKWKPVIRSIEFTSQALEIVQSGAVAPTTSSRTLMIATVSASAPFVAPGVRSVALPLFDLARGRGIRVDCLVSDLIVVRRAMSVALAGRPVRWTEPMRSPGSTPTLTRVFFTGYFPVGAVSALDVKMLISILRNTHVPATTLLASEDVFSDSGAAILELTDPAAALSVVPLCDDMAFVTSKTLTLRTLTTVEVWQEKLESMFATDPACFASKLRWRRSRNGGRTIAQPEATQRQLQASRRMAMAPSPSDRSQQAEVVVHGSMGYDPRQVELQVIQVLASNGVVLREGVATSTSTAGFWYSGAAPASSGAGGRLRLHLTSTEELGKVRDALHDKAFQLGSEMVSLTVSDDASLAEQAKNGRRGVRRQAAPPSADGAA</sequence>
<name>A0ABN9RPQ6_9DINO</name>
<dbReference type="Proteomes" id="UP001189429">
    <property type="component" value="Unassembled WGS sequence"/>
</dbReference>
<evidence type="ECO:0000313" key="3">
    <source>
        <dbReference type="Proteomes" id="UP001189429"/>
    </source>
</evidence>
<gene>
    <name evidence="2" type="ORF">PCOR1329_LOCUS22442</name>
</gene>
<evidence type="ECO:0000256" key="1">
    <source>
        <dbReference type="SAM" id="MobiDB-lite"/>
    </source>
</evidence>
<feature type="region of interest" description="Disordered" evidence="1">
    <location>
        <begin position="636"/>
        <end position="657"/>
    </location>
</feature>
<proteinExistence type="predicted"/>
<comment type="caution">
    <text evidence="2">The sequence shown here is derived from an EMBL/GenBank/DDBJ whole genome shotgun (WGS) entry which is preliminary data.</text>
</comment>
<dbReference type="EMBL" id="CAUYUJ010007502">
    <property type="protein sequence ID" value="CAK0820994.1"/>
    <property type="molecule type" value="Genomic_DNA"/>
</dbReference>
<protein>
    <submittedName>
        <fullName evidence="2">Uncharacterized protein</fullName>
    </submittedName>
</protein>
<organism evidence="2 3">
    <name type="scientific">Prorocentrum cordatum</name>
    <dbReference type="NCBI Taxonomy" id="2364126"/>
    <lineage>
        <taxon>Eukaryota</taxon>
        <taxon>Sar</taxon>
        <taxon>Alveolata</taxon>
        <taxon>Dinophyceae</taxon>
        <taxon>Prorocentrales</taxon>
        <taxon>Prorocentraceae</taxon>
        <taxon>Prorocentrum</taxon>
    </lineage>
</organism>
<reference evidence="2" key="1">
    <citation type="submission" date="2023-10" db="EMBL/GenBank/DDBJ databases">
        <authorList>
            <person name="Chen Y."/>
            <person name="Shah S."/>
            <person name="Dougan E. K."/>
            <person name="Thang M."/>
            <person name="Chan C."/>
        </authorList>
    </citation>
    <scope>NUCLEOTIDE SEQUENCE [LARGE SCALE GENOMIC DNA]</scope>
</reference>
<accession>A0ABN9RPQ6</accession>
<keyword evidence="3" id="KW-1185">Reference proteome</keyword>
<evidence type="ECO:0000313" key="2">
    <source>
        <dbReference type="EMBL" id="CAK0820994.1"/>
    </source>
</evidence>